<name>A0ABU5K4G0_9BACI</name>
<dbReference type="RefSeq" id="WP_374219812.1">
    <property type="nucleotide sequence ID" value="NZ_JAXOVW010000196.1"/>
</dbReference>
<dbReference type="EMBL" id="JAXOVW010000196">
    <property type="protein sequence ID" value="MDZ5610636.1"/>
    <property type="molecule type" value="Genomic_DNA"/>
</dbReference>
<sequence length="85" mass="10404">MLYRKVDYNPSFKVQEKYEREEPLRIISEKAKTNDDLKELVEYQFNKYLNELIEKFKQPIIDEAMMNYTISKNLTFKAEREKDTE</sequence>
<proteinExistence type="predicted"/>
<dbReference type="Proteomes" id="UP001291930">
    <property type="component" value="Unassembled WGS sequence"/>
</dbReference>
<reference evidence="2" key="1">
    <citation type="submission" date="2023-11" db="EMBL/GenBank/DDBJ databases">
        <title>Genome Sequence of Bacillus pseudomycoides stain BUPM19.</title>
        <authorList>
            <person name="Farhat A."/>
        </authorList>
    </citation>
    <scope>NUCLEOTIDE SEQUENCE [LARGE SCALE GENOMIC DNA]</scope>
    <source>
        <strain evidence="2">BUPM19</strain>
    </source>
</reference>
<gene>
    <name evidence="1" type="ORF">U2I54_27480</name>
</gene>
<comment type="caution">
    <text evidence="1">The sequence shown here is derived from an EMBL/GenBank/DDBJ whole genome shotgun (WGS) entry which is preliminary data.</text>
</comment>
<evidence type="ECO:0000313" key="1">
    <source>
        <dbReference type="EMBL" id="MDZ5610636.1"/>
    </source>
</evidence>
<evidence type="ECO:0000313" key="2">
    <source>
        <dbReference type="Proteomes" id="UP001291930"/>
    </source>
</evidence>
<organism evidence="1 2">
    <name type="scientific">Bacillus bingmayongensis</name>
    <dbReference type="NCBI Taxonomy" id="1150157"/>
    <lineage>
        <taxon>Bacteria</taxon>
        <taxon>Bacillati</taxon>
        <taxon>Bacillota</taxon>
        <taxon>Bacilli</taxon>
        <taxon>Bacillales</taxon>
        <taxon>Bacillaceae</taxon>
        <taxon>Bacillus</taxon>
    </lineage>
</organism>
<keyword evidence="2" id="KW-1185">Reference proteome</keyword>
<protein>
    <submittedName>
        <fullName evidence="1">Uncharacterized protein</fullName>
    </submittedName>
</protein>
<accession>A0ABU5K4G0</accession>